<evidence type="ECO:0000313" key="2">
    <source>
        <dbReference type="EMBL" id="EDN7716431.1"/>
    </source>
</evidence>
<dbReference type="InterPro" id="IPR045920">
    <property type="entry name" value="DUF6339"/>
</dbReference>
<protein>
    <submittedName>
        <fullName evidence="1">Uncharacterized protein</fullName>
    </submittedName>
</protein>
<dbReference type="AlphaFoldDB" id="A0A3T1XTG4"/>
<organism evidence="1 4">
    <name type="scientific">Listeria monocytogenes</name>
    <dbReference type="NCBI Taxonomy" id="1639"/>
    <lineage>
        <taxon>Bacteria</taxon>
        <taxon>Bacillati</taxon>
        <taxon>Bacillota</taxon>
        <taxon>Bacilli</taxon>
        <taxon>Bacillales</taxon>
        <taxon>Listeriaceae</taxon>
        <taxon>Listeria</taxon>
    </lineage>
</organism>
<reference evidence="1 4" key="1">
    <citation type="submission" date="2018-06" db="EMBL/GenBank/DDBJ databases">
        <authorList>
            <consortium name="GenomeTrakr: Next Generation Sequencing Network for Food Pathogen Tracability"/>
        </authorList>
    </citation>
    <scope>NUCLEOTIDE SEQUENCE [LARGE SCALE GENOMIC DNA]</scope>
    <source>
        <strain evidence="2 3">CFSAN102901</strain>
        <strain evidence="1 4">FDA960927-006-004</strain>
    </source>
</reference>
<gene>
    <name evidence="1" type="ORF">B1N52_15075</name>
    <name evidence="2" type="ORF">GQG13_15045</name>
</gene>
<evidence type="ECO:0000313" key="4">
    <source>
        <dbReference type="Proteomes" id="UP000525850"/>
    </source>
</evidence>
<comment type="caution">
    <text evidence="1">The sequence shown here is derived from an EMBL/GenBank/DDBJ whole genome shotgun (WGS) entry which is preliminary data.</text>
</comment>
<accession>A0A3T1XTG4</accession>
<sequence>MWVALEHRYFLDYTLDQLKTVKGISNLDSRIIFTYNAKRSVAINSLSLLWWSVYYTIDEECESDPYHLTKFFFKTARRGTKMAWLSSNVISSRIVALGILEGIEDLIINGKIKGGRYAFTNANKLVNQVGATSVVDVLDRKDIKEIVVSDLDAMDKTEVN</sequence>
<evidence type="ECO:0000313" key="1">
    <source>
        <dbReference type="EMBL" id="EAG2516460.1"/>
    </source>
</evidence>
<dbReference type="EMBL" id="AABBAW010000011">
    <property type="protein sequence ID" value="EAG2516460.1"/>
    <property type="molecule type" value="Genomic_DNA"/>
</dbReference>
<dbReference type="Proteomes" id="UP000455569">
    <property type="component" value="Unassembled WGS sequence"/>
</dbReference>
<evidence type="ECO:0000313" key="3">
    <source>
        <dbReference type="Proteomes" id="UP000455569"/>
    </source>
</evidence>
<dbReference type="Proteomes" id="UP000525850">
    <property type="component" value="Unassembled WGS sequence"/>
</dbReference>
<dbReference type="EMBL" id="AANCRK010000010">
    <property type="protein sequence ID" value="EDN7716431.1"/>
    <property type="molecule type" value="Genomic_DNA"/>
</dbReference>
<proteinExistence type="predicted"/>
<name>A0A3T1XTG4_LISMN</name>
<dbReference type="Pfam" id="PF19866">
    <property type="entry name" value="DUF6339"/>
    <property type="match status" value="1"/>
</dbReference>